<proteinExistence type="predicted"/>
<feature type="region of interest" description="Disordered" evidence="1">
    <location>
        <begin position="184"/>
        <end position="212"/>
    </location>
</feature>
<dbReference type="AlphaFoldDB" id="A0A817WFG6"/>
<evidence type="ECO:0000313" key="3">
    <source>
        <dbReference type="Proteomes" id="UP000663872"/>
    </source>
</evidence>
<dbReference type="EMBL" id="CAJNYT010000552">
    <property type="protein sequence ID" value="CAF3354823.1"/>
    <property type="molecule type" value="Genomic_DNA"/>
</dbReference>
<name>A0A817WFG6_9BILA</name>
<comment type="caution">
    <text evidence="2">The sequence shown here is derived from an EMBL/GenBank/DDBJ whole genome shotgun (WGS) entry which is preliminary data.</text>
</comment>
<gene>
    <name evidence="2" type="ORF">GRG538_LOCUS5867</name>
</gene>
<dbReference type="GO" id="GO:0004620">
    <property type="term" value="F:phospholipase activity"/>
    <property type="evidence" value="ECO:0007669"/>
    <property type="project" value="InterPro"/>
</dbReference>
<feature type="compositionally biased region" description="Polar residues" evidence="1">
    <location>
        <begin position="184"/>
        <end position="195"/>
    </location>
</feature>
<reference evidence="2" key="1">
    <citation type="submission" date="2021-02" db="EMBL/GenBank/DDBJ databases">
        <authorList>
            <person name="Nowell W R."/>
        </authorList>
    </citation>
    <scope>NUCLEOTIDE SEQUENCE</scope>
</reference>
<evidence type="ECO:0000256" key="1">
    <source>
        <dbReference type="SAM" id="MobiDB-lite"/>
    </source>
</evidence>
<dbReference type="PANTHER" id="PTHR21325">
    <property type="entry name" value="PHOSPHOLIPASE B, PLB1"/>
    <property type="match status" value="1"/>
</dbReference>
<dbReference type="InterPro" id="IPR038885">
    <property type="entry name" value="PLB1"/>
</dbReference>
<organism evidence="2 3">
    <name type="scientific">Rotaria socialis</name>
    <dbReference type="NCBI Taxonomy" id="392032"/>
    <lineage>
        <taxon>Eukaryota</taxon>
        <taxon>Metazoa</taxon>
        <taxon>Spiralia</taxon>
        <taxon>Gnathifera</taxon>
        <taxon>Rotifera</taxon>
        <taxon>Eurotatoria</taxon>
        <taxon>Bdelloidea</taxon>
        <taxon>Philodinida</taxon>
        <taxon>Philodinidae</taxon>
        <taxon>Rotaria</taxon>
    </lineage>
</organism>
<dbReference type="Proteomes" id="UP000663872">
    <property type="component" value="Unassembled WGS sequence"/>
</dbReference>
<evidence type="ECO:0000313" key="2">
    <source>
        <dbReference type="EMBL" id="CAF3354823.1"/>
    </source>
</evidence>
<accession>A0A817WFG6</accession>
<protein>
    <submittedName>
        <fullName evidence="2">Uncharacterized protein</fullName>
    </submittedName>
</protein>
<dbReference type="GO" id="GO:0006644">
    <property type="term" value="P:phospholipid metabolic process"/>
    <property type="evidence" value="ECO:0007669"/>
    <property type="project" value="TreeGrafter"/>
</dbReference>
<sequence length="212" mass="24691">MFLLPSSTSTILFDKNFALDVENYTVSIEELSHDENFLEKYTTWPLELFSQHDYLYGNPHALLSDLINSERYEKRNDFAVVIQPFMTHNKLSYKHNNKIDFSYFAPACFHLSDKGHSLAAISLWNNLFEPVGGKTRTWHIGKPLKYHTKEYPYIFTSKNSAKALDELKSRTLMRTTDCATKIIRNTSTSDHNPTSHYHRKHKKVDSDLSHTK</sequence>
<dbReference type="PANTHER" id="PTHR21325:SF31">
    <property type="entry name" value="GH22081P-RELATED"/>
    <property type="match status" value="1"/>
</dbReference>